<protein>
    <recommendedName>
        <fullName evidence="1">DUF2087 domain-containing protein</fullName>
    </recommendedName>
</protein>
<organism evidence="2 3">
    <name type="scientific">Kribbella koreensis</name>
    <dbReference type="NCBI Taxonomy" id="57909"/>
    <lineage>
        <taxon>Bacteria</taxon>
        <taxon>Bacillati</taxon>
        <taxon>Actinomycetota</taxon>
        <taxon>Actinomycetes</taxon>
        <taxon>Propionibacteriales</taxon>
        <taxon>Kribbellaceae</taxon>
        <taxon>Kribbella</taxon>
    </lineage>
</organism>
<proteinExistence type="predicted"/>
<dbReference type="EMBL" id="BAAAHK010000017">
    <property type="protein sequence ID" value="GAA0956258.1"/>
    <property type="molecule type" value="Genomic_DNA"/>
</dbReference>
<evidence type="ECO:0000259" key="1">
    <source>
        <dbReference type="Pfam" id="PF09860"/>
    </source>
</evidence>
<dbReference type="RefSeq" id="WP_343979148.1">
    <property type="nucleotide sequence ID" value="NZ_BAAAHK010000017.1"/>
</dbReference>
<comment type="caution">
    <text evidence="2">The sequence shown here is derived from an EMBL/GenBank/DDBJ whole genome shotgun (WGS) entry which is preliminary data.</text>
</comment>
<dbReference type="Proteomes" id="UP001500542">
    <property type="component" value="Unassembled WGS sequence"/>
</dbReference>
<gene>
    <name evidence="2" type="ORF">GCM10009554_65440</name>
</gene>
<dbReference type="Pfam" id="PF09860">
    <property type="entry name" value="DUF2087"/>
    <property type="match status" value="1"/>
</dbReference>
<dbReference type="InterPro" id="IPR018656">
    <property type="entry name" value="DUF2087"/>
</dbReference>
<dbReference type="SUPFAM" id="SSF46785">
    <property type="entry name" value="Winged helix' DNA-binding domain"/>
    <property type="match status" value="1"/>
</dbReference>
<evidence type="ECO:0000313" key="2">
    <source>
        <dbReference type="EMBL" id="GAA0956258.1"/>
    </source>
</evidence>
<dbReference type="InterPro" id="IPR036390">
    <property type="entry name" value="WH_DNA-bd_sf"/>
</dbReference>
<evidence type="ECO:0000313" key="3">
    <source>
        <dbReference type="Proteomes" id="UP001500542"/>
    </source>
</evidence>
<reference evidence="3" key="1">
    <citation type="journal article" date="2019" name="Int. J. Syst. Evol. Microbiol.">
        <title>The Global Catalogue of Microorganisms (GCM) 10K type strain sequencing project: providing services to taxonomists for standard genome sequencing and annotation.</title>
        <authorList>
            <consortium name="The Broad Institute Genomics Platform"/>
            <consortium name="The Broad Institute Genome Sequencing Center for Infectious Disease"/>
            <person name="Wu L."/>
            <person name="Ma J."/>
        </authorList>
    </citation>
    <scope>NUCLEOTIDE SEQUENCE [LARGE SCALE GENOMIC DNA]</scope>
    <source>
        <strain evidence="3">JCM 10977</strain>
    </source>
</reference>
<name>A0ABP4C056_9ACTN</name>
<sequence length="171" mass="18899">MNADLLCGSLAEPSRLRTYSAVVLGARTPDQIAAATGLSPAVVGKSAQRLIKTGLLTATADGFHAVEDVFKEVARSGRREVEPLDPDPARDAVLRAFIRDGRLTHFPTFPAKTRIVLEYLVQSFEPNRAYPESEVNTILNTWHEDHAALRRLLVDNRLLTRTDGIYHRPTG</sequence>
<feature type="domain" description="DUF2087" evidence="1">
    <location>
        <begin position="102"/>
        <end position="167"/>
    </location>
</feature>
<keyword evidence="3" id="KW-1185">Reference proteome</keyword>
<accession>A0ABP4C056</accession>